<comment type="caution">
    <text evidence="3">The sequence shown here is derived from an EMBL/GenBank/DDBJ whole genome shotgun (WGS) entry which is preliminary data.</text>
</comment>
<dbReference type="Pfam" id="PF04536">
    <property type="entry name" value="TPM_phosphatase"/>
    <property type="match status" value="1"/>
</dbReference>
<dbReference type="Gene3D" id="3.10.310.50">
    <property type="match status" value="1"/>
</dbReference>
<reference evidence="3 4" key="1">
    <citation type="journal article" date="2015" name="Microbes Environ.">
        <title>Distribution and evolution of nitrogen fixation genes in the phylum bacteroidetes.</title>
        <authorList>
            <person name="Inoue J."/>
            <person name="Oshima K."/>
            <person name="Suda W."/>
            <person name="Sakamoto M."/>
            <person name="Iino T."/>
            <person name="Noda S."/>
            <person name="Hongoh Y."/>
            <person name="Hattori M."/>
            <person name="Ohkuma M."/>
        </authorList>
    </citation>
    <scope>NUCLEOTIDE SEQUENCE [LARGE SCALE GENOMIC DNA]</scope>
    <source>
        <strain evidence="3">JCM 15548</strain>
    </source>
</reference>
<dbReference type="Proteomes" id="UP000032900">
    <property type="component" value="Unassembled WGS sequence"/>
</dbReference>
<accession>A0A0E9LSP3</accession>
<feature type="transmembrane region" description="Helical" evidence="1">
    <location>
        <begin position="181"/>
        <end position="198"/>
    </location>
</feature>
<keyword evidence="1" id="KW-1133">Transmembrane helix</keyword>
<evidence type="ECO:0000313" key="3">
    <source>
        <dbReference type="EMBL" id="GAO28171.1"/>
    </source>
</evidence>
<keyword evidence="1" id="KW-0472">Membrane</keyword>
<dbReference type="STRING" id="1236989.JCM15548_235"/>
<keyword evidence="4" id="KW-1185">Reference proteome</keyword>
<dbReference type="AlphaFoldDB" id="A0A0E9LSP3"/>
<dbReference type="EMBL" id="BAZW01000001">
    <property type="protein sequence ID" value="GAO28171.1"/>
    <property type="molecule type" value="Genomic_DNA"/>
</dbReference>
<evidence type="ECO:0000256" key="1">
    <source>
        <dbReference type="SAM" id="Phobius"/>
    </source>
</evidence>
<organism evidence="3 4">
    <name type="scientific">Geofilum rubicundum JCM 15548</name>
    <dbReference type="NCBI Taxonomy" id="1236989"/>
    <lineage>
        <taxon>Bacteria</taxon>
        <taxon>Pseudomonadati</taxon>
        <taxon>Bacteroidota</taxon>
        <taxon>Bacteroidia</taxon>
        <taxon>Marinilabiliales</taxon>
        <taxon>Marinilabiliaceae</taxon>
        <taxon>Geofilum</taxon>
    </lineage>
</organism>
<dbReference type="PANTHER" id="PTHR30373">
    <property type="entry name" value="UPF0603 PROTEIN YGCG"/>
    <property type="match status" value="1"/>
</dbReference>
<dbReference type="PANTHER" id="PTHR30373:SF2">
    <property type="entry name" value="UPF0603 PROTEIN YGCG"/>
    <property type="match status" value="1"/>
</dbReference>
<proteinExistence type="predicted"/>
<protein>
    <submittedName>
        <fullName evidence="3">Beta-propeller domains of methanol dehydrogenase type</fullName>
    </submittedName>
</protein>
<dbReference type="RefSeq" id="WP_227625279.1">
    <property type="nucleotide sequence ID" value="NZ_BAZW01000001.1"/>
</dbReference>
<dbReference type="InterPro" id="IPR007621">
    <property type="entry name" value="TPM_dom"/>
</dbReference>
<evidence type="ECO:0000313" key="4">
    <source>
        <dbReference type="Proteomes" id="UP000032900"/>
    </source>
</evidence>
<sequence length="220" mass="24321">MMKITSAFIFVLFCWMEVAGNPFPEKPNPPRLVNDFAGVLNAEAREQLEAHLVGFARETSTQIVIVTVSDLEGYEVADYTVRLGHDWGVGQAADDNGLVILVKPRYNNEKGQAYLAPGYGLEGAVPDATARRIVDNEMIPHFRNDDYYSGLLAAVNVVMELTRGEYTADAYLNRTGSEQSTFGAVFVLVFAIIMITVFSKSKRARESSIGHSLPFWAMMA</sequence>
<evidence type="ECO:0000259" key="2">
    <source>
        <dbReference type="Pfam" id="PF04536"/>
    </source>
</evidence>
<gene>
    <name evidence="3" type="ORF">JCM15548_235</name>
</gene>
<keyword evidence="1" id="KW-0812">Transmembrane</keyword>
<name>A0A0E9LSP3_9BACT</name>
<feature type="domain" description="TPM" evidence="2">
    <location>
        <begin position="33"/>
        <end position="159"/>
    </location>
</feature>